<dbReference type="AlphaFoldDB" id="A0A218WAG9"/>
<comment type="caution">
    <text evidence="1">The sequence shown here is derived from an EMBL/GenBank/DDBJ whole genome shotgun (WGS) entry which is preliminary data.</text>
</comment>
<proteinExistence type="predicted"/>
<evidence type="ECO:0000313" key="1">
    <source>
        <dbReference type="EMBL" id="OWM69350.1"/>
    </source>
</evidence>
<dbReference type="EMBL" id="MTKT01004892">
    <property type="protein sequence ID" value="OWM69350.1"/>
    <property type="molecule type" value="Genomic_DNA"/>
</dbReference>
<evidence type="ECO:0000313" key="2">
    <source>
        <dbReference type="Proteomes" id="UP000197138"/>
    </source>
</evidence>
<protein>
    <submittedName>
        <fullName evidence="1">Uncharacterized protein</fullName>
    </submittedName>
</protein>
<reference evidence="2" key="1">
    <citation type="journal article" date="2017" name="Plant J.">
        <title>The pomegranate (Punica granatum L.) genome and the genomics of punicalagin biosynthesis.</title>
        <authorList>
            <person name="Qin G."/>
            <person name="Xu C."/>
            <person name="Ming R."/>
            <person name="Tang H."/>
            <person name="Guyot R."/>
            <person name="Kramer E.M."/>
            <person name="Hu Y."/>
            <person name="Yi X."/>
            <person name="Qi Y."/>
            <person name="Xu X."/>
            <person name="Gao Z."/>
            <person name="Pan H."/>
            <person name="Jian J."/>
            <person name="Tian Y."/>
            <person name="Yue Z."/>
            <person name="Xu Y."/>
        </authorList>
    </citation>
    <scope>NUCLEOTIDE SEQUENCE [LARGE SCALE GENOMIC DNA]</scope>
    <source>
        <strain evidence="2">cv. Dabenzi</strain>
    </source>
</reference>
<sequence>MYLQPTVRASFNSFLNQQFNDATVRNNMKLVQQIHQSTAIQNTIQRKSTKKRTFLRPTVTQGTISFPNQQLNNAKKM</sequence>
<dbReference type="Proteomes" id="UP000197138">
    <property type="component" value="Unassembled WGS sequence"/>
</dbReference>
<gene>
    <name evidence="1" type="ORF">CDL15_Pgr006313</name>
</gene>
<accession>A0A218WAG9</accession>
<organism evidence="1 2">
    <name type="scientific">Punica granatum</name>
    <name type="common">Pomegranate</name>
    <dbReference type="NCBI Taxonomy" id="22663"/>
    <lineage>
        <taxon>Eukaryota</taxon>
        <taxon>Viridiplantae</taxon>
        <taxon>Streptophyta</taxon>
        <taxon>Embryophyta</taxon>
        <taxon>Tracheophyta</taxon>
        <taxon>Spermatophyta</taxon>
        <taxon>Magnoliopsida</taxon>
        <taxon>eudicotyledons</taxon>
        <taxon>Gunneridae</taxon>
        <taxon>Pentapetalae</taxon>
        <taxon>rosids</taxon>
        <taxon>malvids</taxon>
        <taxon>Myrtales</taxon>
        <taxon>Lythraceae</taxon>
        <taxon>Punica</taxon>
    </lineage>
</organism>
<name>A0A218WAG9_PUNGR</name>